<dbReference type="EMBL" id="NOWF01000009">
    <property type="protein sequence ID" value="OYD06835.1"/>
    <property type="molecule type" value="Genomic_DNA"/>
</dbReference>
<name>A0A235B5G1_9BACL</name>
<gene>
    <name evidence="1" type="ORF">CHM34_14905</name>
</gene>
<evidence type="ECO:0000313" key="2">
    <source>
        <dbReference type="Proteomes" id="UP000215459"/>
    </source>
</evidence>
<accession>A0A235B5G1</accession>
<sequence>MAVVRICLYESVFPVANEDRGSGAKEFLSCRGISFFLLLSHNDGKEGKTIGGSILRKGSD</sequence>
<dbReference type="AlphaFoldDB" id="A0A235B5G1"/>
<evidence type="ECO:0000313" key="1">
    <source>
        <dbReference type="EMBL" id="OYD06835.1"/>
    </source>
</evidence>
<organism evidence="1 2">
    <name type="scientific">Paludifilum halophilum</name>
    <dbReference type="NCBI Taxonomy" id="1642702"/>
    <lineage>
        <taxon>Bacteria</taxon>
        <taxon>Bacillati</taxon>
        <taxon>Bacillota</taxon>
        <taxon>Bacilli</taxon>
        <taxon>Bacillales</taxon>
        <taxon>Thermoactinomycetaceae</taxon>
        <taxon>Paludifilum</taxon>
    </lineage>
</organism>
<comment type="caution">
    <text evidence="1">The sequence shown here is derived from an EMBL/GenBank/DDBJ whole genome shotgun (WGS) entry which is preliminary data.</text>
</comment>
<protein>
    <submittedName>
        <fullName evidence="1">Uncharacterized protein</fullName>
    </submittedName>
</protein>
<proteinExistence type="predicted"/>
<dbReference type="Proteomes" id="UP000215459">
    <property type="component" value="Unassembled WGS sequence"/>
</dbReference>
<reference evidence="1 2" key="1">
    <citation type="submission" date="2017-07" db="EMBL/GenBank/DDBJ databases">
        <title>The genome sequence of Paludifilum halophilum highlights mechanisms for microbial adaptation to high salt environemnts.</title>
        <authorList>
            <person name="Belbahri L."/>
        </authorList>
    </citation>
    <scope>NUCLEOTIDE SEQUENCE [LARGE SCALE GENOMIC DNA]</scope>
    <source>
        <strain evidence="1 2">DSM 102817</strain>
    </source>
</reference>
<keyword evidence="2" id="KW-1185">Reference proteome</keyword>